<accession>A0YCG5</accession>
<dbReference type="InterPro" id="IPR020578">
    <property type="entry name" value="Aminotrans_V_PyrdxlP_BS"/>
</dbReference>
<organism evidence="10 11">
    <name type="scientific">marine gamma proteobacterium HTCC2143</name>
    <dbReference type="NCBI Taxonomy" id="247633"/>
    <lineage>
        <taxon>Bacteria</taxon>
        <taxon>Pseudomonadati</taxon>
        <taxon>Pseudomonadota</taxon>
        <taxon>Gammaproteobacteria</taxon>
        <taxon>Cellvibrionales</taxon>
        <taxon>Spongiibacteraceae</taxon>
        <taxon>BD1-7 clade</taxon>
    </lineage>
</organism>
<dbReference type="PANTHER" id="PTHR43586:SF8">
    <property type="entry name" value="CYSTEINE DESULFURASE 1, CHLOROPLASTIC"/>
    <property type="match status" value="1"/>
</dbReference>
<dbReference type="Gene3D" id="3.40.640.10">
    <property type="entry name" value="Type I PLP-dependent aspartate aminotransferase-like (Major domain)"/>
    <property type="match status" value="1"/>
</dbReference>
<dbReference type="GO" id="GO:0016829">
    <property type="term" value="F:lyase activity"/>
    <property type="evidence" value="ECO:0007669"/>
    <property type="project" value="UniProtKB-KW"/>
</dbReference>
<comment type="caution">
    <text evidence="10">The sequence shown here is derived from an EMBL/GenBank/DDBJ whole genome shotgun (WGS) entry which is preliminary data.</text>
</comment>
<dbReference type="InterPro" id="IPR015424">
    <property type="entry name" value="PyrdxlP-dep_Trfase"/>
</dbReference>
<comment type="function">
    <text evidence="8">Catalyzes the removal of elemental sulfur and selenium atoms from L-cysteine, L-cystine, L-selenocysteine, and L-selenocystine to produce L-alanine.</text>
</comment>
<evidence type="ECO:0000259" key="9">
    <source>
        <dbReference type="Pfam" id="PF00266"/>
    </source>
</evidence>
<dbReference type="NCBIfam" id="TIGR01979">
    <property type="entry name" value="sufS"/>
    <property type="match status" value="1"/>
</dbReference>
<evidence type="ECO:0000256" key="4">
    <source>
        <dbReference type="ARBA" id="ARBA00022679"/>
    </source>
</evidence>
<dbReference type="CDD" id="cd06453">
    <property type="entry name" value="SufS_like"/>
    <property type="match status" value="1"/>
</dbReference>
<evidence type="ECO:0000256" key="7">
    <source>
        <dbReference type="RuleBase" id="RU004504"/>
    </source>
</evidence>
<dbReference type="STRING" id="247633.GP2143_08039"/>
<dbReference type="eggNOG" id="COG0520">
    <property type="taxonomic scope" value="Bacteria"/>
</dbReference>
<dbReference type="EMBL" id="AAVT01000003">
    <property type="protein sequence ID" value="EAW31484.1"/>
    <property type="molecule type" value="Genomic_DNA"/>
</dbReference>
<keyword evidence="11" id="KW-1185">Reference proteome</keyword>
<feature type="domain" description="Aminotransferase class V" evidence="9">
    <location>
        <begin position="33"/>
        <end position="401"/>
    </location>
</feature>
<comment type="similarity">
    <text evidence="2 8">Belongs to the class-V pyridoxal-phosphate-dependent aminotransferase family. Csd subfamily.</text>
</comment>
<dbReference type="AlphaFoldDB" id="A0YCG5"/>
<evidence type="ECO:0000256" key="1">
    <source>
        <dbReference type="ARBA" id="ARBA00001933"/>
    </source>
</evidence>
<evidence type="ECO:0000256" key="2">
    <source>
        <dbReference type="ARBA" id="ARBA00010447"/>
    </source>
</evidence>
<keyword evidence="4 8" id="KW-0808">Transferase</keyword>
<name>A0YCG5_9GAMM</name>
<dbReference type="GO" id="GO:0006534">
    <property type="term" value="P:cysteine metabolic process"/>
    <property type="evidence" value="ECO:0007669"/>
    <property type="project" value="UniProtKB-UniRule"/>
</dbReference>
<dbReference type="GO" id="GO:0031071">
    <property type="term" value="F:cysteine desulfurase activity"/>
    <property type="evidence" value="ECO:0007669"/>
    <property type="project" value="UniProtKB-UniRule"/>
</dbReference>
<dbReference type="GO" id="GO:0030170">
    <property type="term" value="F:pyridoxal phosphate binding"/>
    <property type="evidence" value="ECO:0007669"/>
    <property type="project" value="UniProtKB-UniRule"/>
</dbReference>
<dbReference type="Pfam" id="PF00266">
    <property type="entry name" value="Aminotran_5"/>
    <property type="match status" value="1"/>
</dbReference>
<evidence type="ECO:0000256" key="6">
    <source>
        <dbReference type="ARBA" id="ARBA00050776"/>
    </source>
</evidence>
<dbReference type="PROSITE" id="PS00595">
    <property type="entry name" value="AA_TRANSFER_CLASS_5"/>
    <property type="match status" value="1"/>
</dbReference>
<evidence type="ECO:0000313" key="10">
    <source>
        <dbReference type="EMBL" id="EAW31484.1"/>
    </source>
</evidence>
<dbReference type="InterPro" id="IPR015421">
    <property type="entry name" value="PyrdxlP-dep_Trfase_major"/>
</dbReference>
<evidence type="ECO:0000256" key="5">
    <source>
        <dbReference type="ARBA" id="ARBA00022898"/>
    </source>
</evidence>
<protein>
    <recommendedName>
        <fullName evidence="3 8">Cysteine desulfurase</fullName>
        <ecNumber evidence="3 8">2.8.1.7</ecNumber>
    </recommendedName>
</protein>
<evidence type="ECO:0000313" key="11">
    <source>
        <dbReference type="Proteomes" id="UP000004931"/>
    </source>
</evidence>
<dbReference type="EC" id="2.8.1.7" evidence="3 8"/>
<evidence type="ECO:0000256" key="8">
    <source>
        <dbReference type="RuleBase" id="RU004506"/>
    </source>
</evidence>
<evidence type="ECO:0000256" key="3">
    <source>
        <dbReference type="ARBA" id="ARBA00012239"/>
    </source>
</evidence>
<dbReference type="Proteomes" id="UP000004931">
    <property type="component" value="Unassembled WGS sequence"/>
</dbReference>
<proteinExistence type="inferred from homology"/>
<keyword evidence="5 8" id="KW-0663">Pyridoxal phosphate</keyword>
<gene>
    <name evidence="10" type="ORF">GP2143_08039</name>
</gene>
<dbReference type="InterPro" id="IPR000192">
    <property type="entry name" value="Aminotrans_V_dom"/>
</dbReference>
<dbReference type="Gene3D" id="3.90.1150.10">
    <property type="entry name" value="Aspartate Aminotransferase, domain 1"/>
    <property type="match status" value="1"/>
</dbReference>
<dbReference type="InterPro" id="IPR010970">
    <property type="entry name" value="Cys_dSase_SufS"/>
</dbReference>
<sequence>MSIAAVEMKKFDISGIRAQFPILSRQVDGKPLVYLDNAATTQKPQCVIDAIVDYYSTCNSNVHRGAHQLADEATRRYEDARDAVAEFINANAREEVIWTSGTTESINIVANGLAELLSVGDEVLVTEMEHHANLVTWQQACKSSGATLKIAPIDDSGDVVMDEYDALLNERTRLVAFPQVSNALGTVNPVEDMCKRARAVGAWVLIDGAQGIAHEPVDVQSLDCDFYVFSGHKLFGPTGIGVLWGRKQVLASWPVWQVGGEMISEVSYLDAVWNELPYRFEAGTPNIAGAVGLGAAVRWFSGLDFHLVRMHEAALLESATRQARDFDGLTIVGNAKRKVGVLSLIMDTGHPADIGFLLDRQGIAIRTGYHCAEPLMGRLGLPGTARASFSLYNTLEEVDVFFKALQKVKTMLT</sequence>
<keyword evidence="10" id="KW-0456">Lyase</keyword>
<dbReference type="PANTHER" id="PTHR43586">
    <property type="entry name" value="CYSTEINE DESULFURASE"/>
    <property type="match status" value="1"/>
</dbReference>
<dbReference type="InterPro" id="IPR015422">
    <property type="entry name" value="PyrdxlP-dep_Trfase_small"/>
</dbReference>
<comment type="catalytic activity">
    <reaction evidence="6 8">
        <text>(sulfur carrier)-H + L-cysteine = (sulfur carrier)-SH + L-alanine</text>
        <dbReference type="Rhea" id="RHEA:43892"/>
        <dbReference type="Rhea" id="RHEA-COMP:14737"/>
        <dbReference type="Rhea" id="RHEA-COMP:14739"/>
        <dbReference type="ChEBI" id="CHEBI:29917"/>
        <dbReference type="ChEBI" id="CHEBI:35235"/>
        <dbReference type="ChEBI" id="CHEBI:57972"/>
        <dbReference type="ChEBI" id="CHEBI:64428"/>
        <dbReference type="EC" id="2.8.1.7"/>
    </reaction>
</comment>
<dbReference type="SUPFAM" id="SSF53383">
    <property type="entry name" value="PLP-dependent transferases"/>
    <property type="match status" value="1"/>
</dbReference>
<reference evidence="10 11" key="1">
    <citation type="journal article" date="2010" name="J. Bacteriol.">
        <title>Genome sequence of the oligotrophic marine Gammaproteobacterium HTCC2143, isolated from the Oregon Coast.</title>
        <authorList>
            <person name="Oh H.M."/>
            <person name="Kang I."/>
            <person name="Ferriera S."/>
            <person name="Giovannoni S.J."/>
            <person name="Cho J.C."/>
        </authorList>
    </citation>
    <scope>NUCLEOTIDE SEQUENCE [LARGE SCALE GENOMIC DNA]</scope>
    <source>
        <strain evidence="10 11">HTCC2143</strain>
    </source>
</reference>
<comment type="cofactor">
    <cofactor evidence="1 7">
        <name>pyridoxal 5'-phosphate</name>
        <dbReference type="ChEBI" id="CHEBI:597326"/>
    </cofactor>
</comment>